<sequence>MTAPRIPRIPGVPRTPRIGLIGLGVISRFYLAALERESCARLVAVCDLDGKRLAAAPAHVRRYRDHRELLRAADLDAVVVNVPNDLHYPVCGDALAAGRAVCVEKPLATRPEDGHHLVRLSRQHGAVLFTSFHRRYNSEVRALRRRIASGAPIASLTVRYEETIEEHAGQDRWYLDPERCGGGCVADNGPNAFDLVRLFLGEVRVTEATVRRDARGVDRQARVLLRAPSGAEARVVLDWSRPGERKTVEVRLADGTVDRADMLAGHQEFKGSLWHEYVGVLRDFTDVLSGRRANDPDGLAALELVAAAYAYERAGRPGPRQEVPHP</sequence>
<dbReference type="PANTHER" id="PTHR43818">
    <property type="entry name" value="BCDNA.GH03377"/>
    <property type="match status" value="1"/>
</dbReference>
<evidence type="ECO:0000313" key="4">
    <source>
        <dbReference type="EMBL" id="GGX01144.1"/>
    </source>
</evidence>
<evidence type="ECO:0000313" key="5">
    <source>
        <dbReference type="Proteomes" id="UP000617743"/>
    </source>
</evidence>
<dbReference type="SUPFAM" id="SSF51735">
    <property type="entry name" value="NAD(P)-binding Rossmann-fold domains"/>
    <property type="match status" value="1"/>
</dbReference>
<feature type="domain" description="Gfo/Idh/MocA-like oxidoreductase N-terminal" evidence="2">
    <location>
        <begin position="17"/>
        <end position="130"/>
    </location>
</feature>
<dbReference type="InterPro" id="IPR000683">
    <property type="entry name" value="Gfo/Idh/MocA-like_OxRdtase_N"/>
</dbReference>
<evidence type="ECO:0000259" key="2">
    <source>
        <dbReference type="Pfam" id="PF01408"/>
    </source>
</evidence>
<reference evidence="5" key="1">
    <citation type="journal article" date="2019" name="Int. J. Syst. Evol. Microbiol.">
        <title>The Global Catalogue of Microorganisms (GCM) 10K type strain sequencing project: providing services to taxonomists for standard genome sequencing and annotation.</title>
        <authorList>
            <consortium name="The Broad Institute Genomics Platform"/>
            <consortium name="The Broad Institute Genome Sequencing Center for Infectious Disease"/>
            <person name="Wu L."/>
            <person name="Ma J."/>
        </authorList>
    </citation>
    <scope>NUCLEOTIDE SEQUENCE [LARGE SCALE GENOMIC DNA]</scope>
    <source>
        <strain evidence="5">JCM 4866</strain>
    </source>
</reference>
<feature type="domain" description="GFO/IDH/MocA-like oxidoreductase" evidence="3">
    <location>
        <begin position="141"/>
        <end position="257"/>
    </location>
</feature>
<keyword evidence="5" id="KW-1185">Reference proteome</keyword>
<dbReference type="PANTHER" id="PTHR43818:SF11">
    <property type="entry name" value="BCDNA.GH03377"/>
    <property type="match status" value="1"/>
</dbReference>
<dbReference type="InterPro" id="IPR036291">
    <property type="entry name" value="NAD(P)-bd_dom_sf"/>
</dbReference>
<evidence type="ECO:0008006" key="6">
    <source>
        <dbReference type="Google" id="ProtNLM"/>
    </source>
</evidence>
<dbReference type="SUPFAM" id="SSF55347">
    <property type="entry name" value="Glyceraldehyde-3-phosphate dehydrogenase-like, C-terminal domain"/>
    <property type="match status" value="1"/>
</dbReference>
<dbReference type="RefSeq" id="WP_190051041.1">
    <property type="nucleotide sequence ID" value="NZ_BMWC01000004.1"/>
</dbReference>
<name>A0ABQ2X5S5_9ACTN</name>
<evidence type="ECO:0000259" key="3">
    <source>
        <dbReference type="Pfam" id="PF22725"/>
    </source>
</evidence>
<dbReference type="InterPro" id="IPR050463">
    <property type="entry name" value="Gfo/Idh/MocA_oxidrdct_glycsds"/>
</dbReference>
<dbReference type="Gene3D" id="3.40.50.720">
    <property type="entry name" value="NAD(P)-binding Rossmann-like Domain"/>
    <property type="match status" value="1"/>
</dbReference>
<dbReference type="Pfam" id="PF01408">
    <property type="entry name" value="GFO_IDH_MocA"/>
    <property type="match status" value="1"/>
</dbReference>
<organism evidence="4 5">
    <name type="scientific">Streptomyces lomondensis</name>
    <dbReference type="NCBI Taxonomy" id="68229"/>
    <lineage>
        <taxon>Bacteria</taxon>
        <taxon>Bacillati</taxon>
        <taxon>Actinomycetota</taxon>
        <taxon>Actinomycetes</taxon>
        <taxon>Kitasatosporales</taxon>
        <taxon>Streptomycetaceae</taxon>
        <taxon>Streptomyces</taxon>
    </lineage>
</organism>
<evidence type="ECO:0000256" key="1">
    <source>
        <dbReference type="ARBA" id="ARBA00023002"/>
    </source>
</evidence>
<proteinExistence type="predicted"/>
<protein>
    <recommendedName>
        <fullName evidence="6">Oxidoreductase</fullName>
    </recommendedName>
</protein>
<gene>
    <name evidence="4" type="ORF">GCM10010383_34000</name>
</gene>
<dbReference type="Gene3D" id="3.30.360.10">
    <property type="entry name" value="Dihydrodipicolinate Reductase, domain 2"/>
    <property type="match status" value="1"/>
</dbReference>
<keyword evidence="1" id="KW-0560">Oxidoreductase</keyword>
<dbReference type="InterPro" id="IPR055170">
    <property type="entry name" value="GFO_IDH_MocA-like_dom"/>
</dbReference>
<dbReference type="Proteomes" id="UP000617743">
    <property type="component" value="Unassembled WGS sequence"/>
</dbReference>
<dbReference type="EMBL" id="BMWC01000004">
    <property type="protein sequence ID" value="GGX01144.1"/>
    <property type="molecule type" value="Genomic_DNA"/>
</dbReference>
<dbReference type="Pfam" id="PF22725">
    <property type="entry name" value="GFO_IDH_MocA_C3"/>
    <property type="match status" value="1"/>
</dbReference>
<comment type="caution">
    <text evidence="4">The sequence shown here is derived from an EMBL/GenBank/DDBJ whole genome shotgun (WGS) entry which is preliminary data.</text>
</comment>
<accession>A0ABQ2X5S5</accession>